<organism evidence="1 2">
    <name type="scientific">Camelina sativa</name>
    <name type="common">False flax</name>
    <name type="synonym">Myagrum sativum</name>
    <dbReference type="NCBI Taxonomy" id="90675"/>
    <lineage>
        <taxon>Eukaryota</taxon>
        <taxon>Viridiplantae</taxon>
        <taxon>Streptophyta</taxon>
        <taxon>Embryophyta</taxon>
        <taxon>Tracheophyta</taxon>
        <taxon>Spermatophyta</taxon>
        <taxon>Magnoliopsida</taxon>
        <taxon>eudicotyledons</taxon>
        <taxon>Gunneridae</taxon>
        <taxon>Pentapetalae</taxon>
        <taxon>rosids</taxon>
        <taxon>malvids</taxon>
        <taxon>Brassicales</taxon>
        <taxon>Brassicaceae</taxon>
        <taxon>Camelineae</taxon>
        <taxon>Camelina</taxon>
    </lineage>
</organism>
<evidence type="ECO:0000313" key="2">
    <source>
        <dbReference type="RefSeq" id="XP_010477294.1"/>
    </source>
</evidence>
<proteinExistence type="predicted"/>
<name>A0ABM0WWT4_CAMSA</name>
<protein>
    <submittedName>
        <fullName evidence="2">Uncharacterized protein LOC104756406</fullName>
    </submittedName>
</protein>
<gene>
    <name evidence="2" type="primary">LOC104756406</name>
</gene>
<keyword evidence="1" id="KW-1185">Reference proteome</keyword>
<dbReference type="Pfam" id="PF03087">
    <property type="entry name" value="BPS1"/>
    <property type="match status" value="1"/>
</dbReference>
<dbReference type="PANTHER" id="PTHR33070:SF7">
    <property type="entry name" value="RX N-TERMINAL DOMAIN-CONTAINING PROTEIN"/>
    <property type="match status" value="1"/>
</dbReference>
<dbReference type="RefSeq" id="XP_010477294.1">
    <property type="nucleotide sequence ID" value="XM_010478992.1"/>
</dbReference>
<accession>A0ABM0WWT4</accession>
<dbReference type="GeneID" id="104756406"/>
<dbReference type="PANTHER" id="PTHR33070">
    <property type="entry name" value="OS06G0725500 PROTEIN"/>
    <property type="match status" value="1"/>
</dbReference>
<evidence type="ECO:0000313" key="1">
    <source>
        <dbReference type="Proteomes" id="UP000694864"/>
    </source>
</evidence>
<reference evidence="2" key="2">
    <citation type="submission" date="2025-08" db="UniProtKB">
        <authorList>
            <consortium name="RefSeq"/>
        </authorList>
    </citation>
    <scope>IDENTIFICATION</scope>
    <source>
        <tissue evidence="2">Leaf</tissue>
    </source>
</reference>
<dbReference type="Proteomes" id="UP000694864">
    <property type="component" value="Chromosome 17"/>
</dbReference>
<sequence>MALVDLEGLRQLQDSANYLLDHCPEARESLFQQGKEKWIEQVSEASLIMLDVCNVSKDVMTLVRHSLRDLQRTLRCNGANLSEKIAAYNRYRNKLKKETLKCLNSLKSIEGGGGGGGRGTMEMQSIEQNLLFVAEVLQEVRRAIVTMVESLFSLVCLPCLERKPSKGSFSSIFTMRFCCFDDVWDEVALQSAGTRLEAAQIAVEELEIELGCIFRRLIQTRVSLLNILTAKTSPV</sequence>
<dbReference type="InterPro" id="IPR004320">
    <property type="entry name" value="BPS1_pln"/>
</dbReference>
<reference evidence="1" key="1">
    <citation type="journal article" date="2014" name="Nat. Commun.">
        <title>The emerging biofuel crop Camelina sativa retains a highly undifferentiated hexaploid genome structure.</title>
        <authorList>
            <person name="Kagale S."/>
            <person name="Koh C."/>
            <person name="Nixon J."/>
            <person name="Bollina V."/>
            <person name="Clarke W.E."/>
            <person name="Tuteja R."/>
            <person name="Spillane C."/>
            <person name="Robinson S.J."/>
            <person name="Links M.G."/>
            <person name="Clarke C."/>
            <person name="Higgins E.E."/>
            <person name="Huebert T."/>
            <person name="Sharpe A.G."/>
            <person name="Parkin I.A."/>
        </authorList>
    </citation>
    <scope>NUCLEOTIDE SEQUENCE [LARGE SCALE GENOMIC DNA]</scope>
    <source>
        <strain evidence="1">cv. DH55</strain>
    </source>
</reference>